<proteinExistence type="predicted"/>
<dbReference type="EMBL" id="JACCFY010000001">
    <property type="protein sequence ID" value="NYJ76837.1"/>
    <property type="molecule type" value="Genomic_DNA"/>
</dbReference>
<evidence type="ECO:0000313" key="3">
    <source>
        <dbReference type="Proteomes" id="UP000535437"/>
    </source>
</evidence>
<comment type="caution">
    <text evidence="2">The sequence shown here is derived from an EMBL/GenBank/DDBJ whole genome shotgun (WGS) entry which is preliminary data.</text>
</comment>
<accession>A0A7Z0KAP8</accession>
<sequence length="117" mass="13363">MIRFIDEYRGRFGVELICRVFSEAEGGFITSRGYRAAKARQPSARALRDRLLIGEITRLHSENFAVYGVRKMWHVMHRAGWQIGRDQIARLMREAGVSGGGARAQAAYHCGRAWCHR</sequence>
<organism evidence="2 3">
    <name type="scientific">Nesterenkonia xinjiangensis</name>
    <dbReference type="NCBI Taxonomy" id="225327"/>
    <lineage>
        <taxon>Bacteria</taxon>
        <taxon>Bacillati</taxon>
        <taxon>Actinomycetota</taxon>
        <taxon>Actinomycetes</taxon>
        <taxon>Micrococcales</taxon>
        <taxon>Micrococcaceae</taxon>
        <taxon>Nesterenkonia</taxon>
    </lineage>
</organism>
<dbReference type="Pfam" id="PF13276">
    <property type="entry name" value="HTH_21"/>
    <property type="match status" value="1"/>
</dbReference>
<dbReference type="Proteomes" id="UP000535437">
    <property type="component" value="Unassembled WGS sequence"/>
</dbReference>
<evidence type="ECO:0000259" key="1">
    <source>
        <dbReference type="Pfam" id="PF13276"/>
    </source>
</evidence>
<reference evidence="2 3" key="1">
    <citation type="submission" date="2020-07" db="EMBL/GenBank/DDBJ databases">
        <title>Sequencing the genomes of 1000 actinobacteria strains.</title>
        <authorList>
            <person name="Klenk H.-P."/>
        </authorList>
    </citation>
    <scope>NUCLEOTIDE SEQUENCE [LARGE SCALE GENOMIC DNA]</scope>
    <source>
        <strain evidence="2 3">DSM 15475</strain>
    </source>
</reference>
<evidence type="ECO:0000313" key="2">
    <source>
        <dbReference type="EMBL" id="NYJ76837.1"/>
    </source>
</evidence>
<dbReference type="AlphaFoldDB" id="A0A7Z0KAP8"/>
<gene>
    <name evidence="2" type="ORF">HNR09_000248</name>
</gene>
<protein>
    <recommendedName>
        <fullName evidence="1">HTH-like domain-containing protein</fullName>
    </recommendedName>
</protein>
<keyword evidence="3" id="KW-1185">Reference proteome</keyword>
<name>A0A7Z0KAP8_9MICC</name>
<feature type="domain" description="HTH-like" evidence="1">
    <location>
        <begin position="48"/>
        <end position="97"/>
    </location>
</feature>
<dbReference type="InterPro" id="IPR025948">
    <property type="entry name" value="HTH-like_dom"/>
</dbReference>